<dbReference type="GO" id="GO:0004088">
    <property type="term" value="F:carbamoyl-phosphate synthase (glutamine-hydrolyzing) activity"/>
    <property type="evidence" value="ECO:0007669"/>
    <property type="project" value="TreeGrafter"/>
</dbReference>
<dbReference type="AlphaFoldDB" id="A0AAD9KWD3"/>
<dbReference type="Gene3D" id="3.40.50.20">
    <property type="match status" value="1"/>
</dbReference>
<dbReference type="GO" id="GO:0006228">
    <property type="term" value="P:UTP biosynthetic process"/>
    <property type="evidence" value="ECO:0007669"/>
    <property type="project" value="TreeGrafter"/>
</dbReference>
<dbReference type="GO" id="GO:0004070">
    <property type="term" value="F:aspartate carbamoyltransferase activity"/>
    <property type="evidence" value="ECO:0007669"/>
    <property type="project" value="TreeGrafter"/>
</dbReference>
<sequence>MVNYNPETVSTDYDICDRLYFDEISFEASRHILSSLAKGRQSVSLPGDCRGLYCWLTEVWFQAHILGTSPESIDMAENRFKFSLAPESETGSASLRQPLLSVTSDERWSAEVLWVMTVVASHYSYNCTDAEKLFQRMFPDSVIAKSFTCGERKCSYVVCYGLAAHFSQ</sequence>
<dbReference type="PANTHER" id="PTHR11405:SF5">
    <property type="entry name" value="CAD PROTEIN"/>
    <property type="match status" value="1"/>
</dbReference>
<name>A0AAD9KWD3_RIDPI</name>
<dbReference type="Pfam" id="PF25596">
    <property type="entry name" value="CPSase_L_D1"/>
    <property type="match status" value="1"/>
</dbReference>
<keyword evidence="1" id="KW-0436">Ligase</keyword>
<reference evidence="5" key="1">
    <citation type="journal article" date="2023" name="Mol. Biol. Evol.">
        <title>Third-Generation Sequencing Reveals the Adaptive Role of the Epigenome in Three Deep-Sea Polychaetes.</title>
        <authorList>
            <person name="Perez M."/>
            <person name="Aroh O."/>
            <person name="Sun Y."/>
            <person name="Lan Y."/>
            <person name="Juniper S.K."/>
            <person name="Young C.R."/>
            <person name="Angers B."/>
            <person name="Qian P.Y."/>
        </authorList>
    </citation>
    <scope>NUCLEOTIDE SEQUENCE</scope>
    <source>
        <strain evidence="5">R07B-5</strain>
    </source>
</reference>
<evidence type="ECO:0000256" key="3">
    <source>
        <dbReference type="ARBA" id="ARBA00022840"/>
    </source>
</evidence>
<dbReference type="Proteomes" id="UP001209878">
    <property type="component" value="Unassembled WGS sequence"/>
</dbReference>
<evidence type="ECO:0000313" key="6">
    <source>
        <dbReference type="Proteomes" id="UP001209878"/>
    </source>
</evidence>
<dbReference type="GO" id="GO:0005829">
    <property type="term" value="C:cytosol"/>
    <property type="evidence" value="ECO:0007669"/>
    <property type="project" value="TreeGrafter"/>
</dbReference>
<evidence type="ECO:0000259" key="4">
    <source>
        <dbReference type="Pfam" id="PF25596"/>
    </source>
</evidence>
<dbReference type="SUPFAM" id="SSF52440">
    <property type="entry name" value="PreATP-grasp domain"/>
    <property type="match status" value="1"/>
</dbReference>
<feature type="domain" description="Carbamoyl phosphate synthase preATP-grasp" evidence="4">
    <location>
        <begin position="1"/>
        <end position="74"/>
    </location>
</feature>
<accession>A0AAD9KWD3</accession>
<dbReference type="GO" id="GO:0005524">
    <property type="term" value="F:ATP binding"/>
    <property type="evidence" value="ECO:0007669"/>
    <property type="project" value="UniProtKB-KW"/>
</dbReference>
<evidence type="ECO:0000313" key="5">
    <source>
        <dbReference type="EMBL" id="KAK2178547.1"/>
    </source>
</evidence>
<gene>
    <name evidence="5" type="ORF">NP493_539g02012</name>
</gene>
<organism evidence="5 6">
    <name type="scientific">Ridgeia piscesae</name>
    <name type="common">Tubeworm</name>
    <dbReference type="NCBI Taxonomy" id="27915"/>
    <lineage>
        <taxon>Eukaryota</taxon>
        <taxon>Metazoa</taxon>
        <taxon>Spiralia</taxon>
        <taxon>Lophotrochozoa</taxon>
        <taxon>Annelida</taxon>
        <taxon>Polychaeta</taxon>
        <taxon>Sedentaria</taxon>
        <taxon>Canalipalpata</taxon>
        <taxon>Sabellida</taxon>
        <taxon>Siboglinidae</taxon>
        <taxon>Ridgeia</taxon>
    </lineage>
</organism>
<keyword evidence="2" id="KW-0547">Nucleotide-binding</keyword>
<dbReference type="GO" id="GO:0006207">
    <property type="term" value="P:'de novo' pyrimidine nucleobase biosynthetic process"/>
    <property type="evidence" value="ECO:0007669"/>
    <property type="project" value="TreeGrafter"/>
</dbReference>
<dbReference type="GO" id="GO:0004151">
    <property type="term" value="F:dihydroorotase activity"/>
    <property type="evidence" value="ECO:0007669"/>
    <property type="project" value="TreeGrafter"/>
</dbReference>
<comment type="caution">
    <text evidence="5">The sequence shown here is derived from an EMBL/GenBank/DDBJ whole genome shotgun (WGS) entry which is preliminary data.</text>
</comment>
<evidence type="ECO:0000256" key="1">
    <source>
        <dbReference type="ARBA" id="ARBA00022598"/>
    </source>
</evidence>
<protein>
    <recommendedName>
        <fullName evidence="4">Carbamoyl phosphate synthase preATP-grasp domain-containing protein</fullName>
    </recommendedName>
</protein>
<dbReference type="GO" id="GO:0006541">
    <property type="term" value="P:glutamine metabolic process"/>
    <property type="evidence" value="ECO:0007669"/>
    <property type="project" value="TreeGrafter"/>
</dbReference>
<keyword evidence="3" id="KW-0067">ATP-binding</keyword>
<dbReference type="InterPro" id="IPR016185">
    <property type="entry name" value="PreATP-grasp_dom_sf"/>
</dbReference>
<evidence type="ECO:0000256" key="2">
    <source>
        <dbReference type="ARBA" id="ARBA00022741"/>
    </source>
</evidence>
<keyword evidence="6" id="KW-1185">Reference proteome</keyword>
<dbReference type="GO" id="GO:0019240">
    <property type="term" value="P:citrulline biosynthetic process"/>
    <property type="evidence" value="ECO:0007669"/>
    <property type="project" value="TreeGrafter"/>
</dbReference>
<dbReference type="InterPro" id="IPR058047">
    <property type="entry name" value="CPSase_preATP-grasp"/>
</dbReference>
<proteinExistence type="predicted"/>
<dbReference type="EMBL" id="JAODUO010000539">
    <property type="protein sequence ID" value="KAK2178547.1"/>
    <property type="molecule type" value="Genomic_DNA"/>
</dbReference>
<dbReference type="PANTHER" id="PTHR11405">
    <property type="entry name" value="CARBAMOYLTRANSFERASE FAMILY MEMBER"/>
    <property type="match status" value="1"/>
</dbReference>